<protein>
    <submittedName>
        <fullName evidence="3">SDR family oxidoreductase</fullName>
    </submittedName>
</protein>
<organism evidence="3 4">
    <name type="scientific">Halogeometricum luteum</name>
    <dbReference type="NCBI Taxonomy" id="2950537"/>
    <lineage>
        <taxon>Archaea</taxon>
        <taxon>Methanobacteriati</taxon>
        <taxon>Methanobacteriota</taxon>
        <taxon>Stenosarchaea group</taxon>
        <taxon>Halobacteria</taxon>
        <taxon>Halobacteriales</taxon>
        <taxon>Haloferacaceae</taxon>
        <taxon>Halogeometricum</taxon>
    </lineage>
</organism>
<dbReference type="InterPro" id="IPR002347">
    <property type="entry name" value="SDR_fam"/>
</dbReference>
<dbReference type="Pfam" id="PF00106">
    <property type="entry name" value="adh_short"/>
    <property type="match status" value="1"/>
</dbReference>
<evidence type="ECO:0000313" key="3">
    <source>
        <dbReference type="EMBL" id="MDS0294939.1"/>
    </source>
</evidence>
<sequence>MRGADPGRTLMLINHRSGCECMQEDSTALVTGGGRGIGQAICVELARRGADIVVADLNPNEMQETVDLVDTENQRACAVETNVTDLESVESTVETALEEFGSVEYLVNNAGIAGPTALCESIDSKEWDDTLDVNLRGAFYTCRTLLPSMKARSYGRIVNVASVTGKRPLTQRTPYAASKMGLIGFTRTLAAEVGDHDINVNAICPGSVDGPRIQRVFEEKAEATGRSYGAVRSDAESQSPRNELVNREDVANTVAFLCSSDADRMTGQDLNVSAGKVMY</sequence>
<accession>A0ABU2G404</accession>
<dbReference type="PROSITE" id="PS00061">
    <property type="entry name" value="ADH_SHORT"/>
    <property type="match status" value="1"/>
</dbReference>
<evidence type="ECO:0000256" key="1">
    <source>
        <dbReference type="ARBA" id="ARBA00006484"/>
    </source>
</evidence>
<evidence type="ECO:0000313" key="4">
    <source>
        <dbReference type="Proteomes" id="UP001254813"/>
    </source>
</evidence>
<dbReference type="PRINTS" id="PR00081">
    <property type="entry name" value="GDHRDH"/>
</dbReference>
<dbReference type="NCBIfam" id="NF009466">
    <property type="entry name" value="PRK12826.1-2"/>
    <property type="match status" value="1"/>
</dbReference>
<dbReference type="CDD" id="cd05233">
    <property type="entry name" value="SDR_c"/>
    <property type="match status" value="1"/>
</dbReference>
<proteinExistence type="inferred from homology"/>
<dbReference type="PANTHER" id="PTHR42879:SF2">
    <property type="entry name" value="3-OXOACYL-[ACYL-CARRIER-PROTEIN] REDUCTASE FABG"/>
    <property type="match status" value="1"/>
</dbReference>
<dbReference type="SUPFAM" id="SSF51735">
    <property type="entry name" value="NAD(P)-binding Rossmann-fold domains"/>
    <property type="match status" value="1"/>
</dbReference>
<dbReference type="Gene3D" id="3.40.50.720">
    <property type="entry name" value="NAD(P)-binding Rossmann-like Domain"/>
    <property type="match status" value="1"/>
</dbReference>
<dbReference type="PANTHER" id="PTHR42879">
    <property type="entry name" value="3-OXOACYL-(ACYL-CARRIER-PROTEIN) REDUCTASE"/>
    <property type="match status" value="1"/>
</dbReference>
<dbReference type="InterPro" id="IPR020904">
    <property type="entry name" value="Sc_DH/Rdtase_CS"/>
</dbReference>
<dbReference type="Proteomes" id="UP001254813">
    <property type="component" value="Unassembled WGS sequence"/>
</dbReference>
<name>A0ABU2G404_9EURY</name>
<dbReference type="EMBL" id="JAMQOQ010000003">
    <property type="protein sequence ID" value="MDS0294939.1"/>
    <property type="molecule type" value="Genomic_DNA"/>
</dbReference>
<comment type="caution">
    <text evidence="3">The sequence shown here is derived from an EMBL/GenBank/DDBJ whole genome shotgun (WGS) entry which is preliminary data.</text>
</comment>
<keyword evidence="4" id="KW-1185">Reference proteome</keyword>
<dbReference type="PRINTS" id="PR00080">
    <property type="entry name" value="SDRFAMILY"/>
</dbReference>
<reference evidence="3 4" key="1">
    <citation type="submission" date="2022-06" db="EMBL/GenBank/DDBJ databases">
        <title>Halogeometricum sp. a new haloarchaeum isolate from saline soil.</title>
        <authorList>
            <person name="Strakova D."/>
            <person name="Galisteo C."/>
            <person name="Sanchez-Porro C."/>
            <person name="Ventosa A."/>
        </authorList>
    </citation>
    <scope>NUCLEOTIDE SEQUENCE [LARGE SCALE GENOMIC DNA]</scope>
    <source>
        <strain evidence="4">S3BR25-2</strain>
    </source>
</reference>
<dbReference type="InterPro" id="IPR050259">
    <property type="entry name" value="SDR"/>
</dbReference>
<gene>
    <name evidence="3" type="ORF">NDI79_12235</name>
</gene>
<evidence type="ECO:0000256" key="2">
    <source>
        <dbReference type="RuleBase" id="RU000363"/>
    </source>
</evidence>
<comment type="similarity">
    <text evidence="1 2">Belongs to the short-chain dehydrogenases/reductases (SDR) family.</text>
</comment>
<dbReference type="InterPro" id="IPR036291">
    <property type="entry name" value="NAD(P)-bd_dom_sf"/>
</dbReference>